<dbReference type="GO" id="GO:0043291">
    <property type="term" value="C:RAVE complex"/>
    <property type="evidence" value="ECO:0007669"/>
    <property type="project" value="TreeGrafter"/>
</dbReference>
<keyword evidence="3" id="KW-1185">Reference proteome</keyword>
<evidence type="ECO:0000313" key="2">
    <source>
        <dbReference type="EMBL" id="KAG0009690.1"/>
    </source>
</evidence>
<protein>
    <submittedName>
        <fullName evidence="2">Uncharacterized protein</fullName>
    </submittedName>
</protein>
<feature type="compositionally biased region" description="Polar residues" evidence="1">
    <location>
        <begin position="152"/>
        <end position="210"/>
    </location>
</feature>
<dbReference type="Proteomes" id="UP000703661">
    <property type="component" value="Unassembled WGS sequence"/>
</dbReference>
<name>A0A9P6MPW1_9FUNG</name>
<dbReference type="EMBL" id="JAAAID010001523">
    <property type="protein sequence ID" value="KAG0009690.1"/>
    <property type="molecule type" value="Genomic_DNA"/>
</dbReference>
<feature type="compositionally biased region" description="Polar residues" evidence="1">
    <location>
        <begin position="464"/>
        <end position="476"/>
    </location>
</feature>
<feature type="compositionally biased region" description="Low complexity" evidence="1">
    <location>
        <begin position="125"/>
        <end position="149"/>
    </location>
</feature>
<feature type="compositionally biased region" description="Polar residues" evidence="1">
    <location>
        <begin position="395"/>
        <end position="429"/>
    </location>
</feature>
<comment type="caution">
    <text evidence="2">The sequence shown here is derived from an EMBL/GenBank/DDBJ whole genome shotgun (WGS) entry which is preliminary data.</text>
</comment>
<dbReference type="AlphaFoldDB" id="A0A9P6MPW1"/>
<dbReference type="Pfam" id="PF10259">
    <property type="entry name" value="Rogdi_lz"/>
    <property type="match status" value="2"/>
</dbReference>
<organism evidence="2 3">
    <name type="scientific">Entomortierella chlamydospora</name>
    <dbReference type="NCBI Taxonomy" id="101097"/>
    <lineage>
        <taxon>Eukaryota</taxon>
        <taxon>Fungi</taxon>
        <taxon>Fungi incertae sedis</taxon>
        <taxon>Mucoromycota</taxon>
        <taxon>Mortierellomycotina</taxon>
        <taxon>Mortierellomycetes</taxon>
        <taxon>Mortierellales</taxon>
        <taxon>Mortierellaceae</taxon>
        <taxon>Entomortierella</taxon>
    </lineage>
</organism>
<proteinExistence type="predicted"/>
<dbReference type="OrthoDB" id="66510at2759"/>
<feature type="region of interest" description="Disordered" evidence="1">
    <location>
        <begin position="125"/>
        <end position="221"/>
    </location>
</feature>
<feature type="region of interest" description="Disordered" evidence="1">
    <location>
        <begin position="390"/>
        <end position="514"/>
    </location>
</feature>
<dbReference type="InterPro" id="IPR028241">
    <property type="entry name" value="RAVE2/Rogdi"/>
</dbReference>
<feature type="compositionally biased region" description="Polar residues" evidence="1">
    <location>
        <begin position="495"/>
        <end position="512"/>
    </location>
</feature>
<evidence type="ECO:0000313" key="3">
    <source>
        <dbReference type="Proteomes" id="UP000703661"/>
    </source>
</evidence>
<accession>A0A9P6MPW1</accession>
<evidence type="ECO:0000256" key="1">
    <source>
        <dbReference type="SAM" id="MobiDB-lite"/>
    </source>
</evidence>
<dbReference type="PANTHER" id="PTHR13618:SF1">
    <property type="entry name" value="PROTEIN ROGDI HOMOLOG"/>
    <property type="match status" value="1"/>
</dbReference>
<gene>
    <name evidence="2" type="ORF">BGZ80_002155</name>
</gene>
<feature type="compositionally biased region" description="Polar residues" evidence="1">
    <location>
        <begin position="436"/>
        <end position="456"/>
    </location>
</feature>
<dbReference type="PANTHER" id="PTHR13618">
    <property type="entry name" value="LEUCINE ZIPPER CONTAINING TRANSCRIPTION FACTOR LZF1"/>
    <property type="match status" value="1"/>
</dbReference>
<reference evidence="2" key="1">
    <citation type="journal article" date="2020" name="Fungal Divers.">
        <title>Resolving the Mortierellaceae phylogeny through synthesis of multi-gene phylogenetics and phylogenomics.</title>
        <authorList>
            <person name="Vandepol N."/>
            <person name="Liber J."/>
            <person name="Desiro A."/>
            <person name="Na H."/>
            <person name="Kennedy M."/>
            <person name="Barry K."/>
            <person name="Grigoriev I.V."/>
            <person name="Miller A.N."/>
            <person name="O'Donnell K."/>
            <person name="Stajich J.E."/>
            <person name="Bonito G."/>
        </authorList>
    </citation>
    <scope>NUCLEOTIDE SEQUENCE</scope>
    <source>
        <strain evidence="2">NRRL 2769</strain>
    </source>
</reference>
<sequence length="569" mass="60584">MSPATTLQEELAEEEKALRAEQEWFLTTQVKPGLEAIQKSLLACQEAARLQDDAKGALTLAISSTNNDTLKGFVTLAGCFIVKGDLTVKLPKLPVVKTSIHSHVPSNAVPSLSLSSNTTSIVAATSTSAPSSATATATTTAGATEGTESSNKETTQALTSQEGSEGSKGEAQQTNLQGSDQALQQVQDISTNENTVTTSQASAPKATSETLLDPTMPPPPPTNTHQLMNSYRPPGHVTQPYLLEQLKDVQNHTAQAIFRLEDYWSRGSDDTLSRLLKKQSDGASSSTAVQVSSAQDIKEATRSLKTLLELMERHIRAGIEAMARPRKEKLYPFRVCDPKIFSPALNEDFVIEFYVRDSQLVCAAYALQLSGGSNSSGATSGGITSYLQQALPGASTPTPQYPPQYNRTQSTSSKAASLASNSDNQQQPHNGDHGTKSGQMTPPTHLHQSQQPQFQPGGNGIGRSRTNSSATTQQLHHSLEHHPSAGSAAPGPPSNESVVLPSSSKIGQTSKGGINKYRGKVATTIEDKVVQVESPKLAEISARLAHAEGLCRRLLQFLVLQESAAVFPN</sequence>